<protein>
    <submittedName>
        <fullName evidence="1">Uncharacterized protein</fullName>
    </submittedName>
</protein>
<evidence type="ECO:0000313" key="1">
    <source>
        <dbReference type="EMBL" id="MPM59656.1"/>
    </source>
</evidence>
<sequence>MPTYHVKLILSVRDEIEFEVDADNVEEAEEEARDLDIYDVVETIDRVIIKEVI</sequence>
<name>A0A645B3K6_9ZZZZ</name>
<comment type="caution">
    <text evidence="1">The sequence shown here is derived from an EMBL/GenBank/DDBJ whole genome shotgun (WGS) entry which is preliminary data.</text>
</comment>
<organism evidence="1">
    <name type="scientific">bioreactor metagenome</name>
    <dbReference type="NCBI Taxonomy" id="1076179"/>
    <lineage>
        <taxon>unclassified sequences</taxon>
        <taxon>metagenomes</taxon>
        <taxon>ecological metagenomes</taxon>
    </lineage>
</organism>
<accession>A0A645B3K6</accession>
<dbReference type="EMBL" id="VSSQ01017394">
    <property type="protein sequence ID" value="MPM59656.1"/>
    <property type="molecule type" value="Genomic_DNA"/>
</dbReference>
<proteinExistence type="predicted"/>
<gene>
    <name evidence="1" type="ORF">SDC9_106502</name>
</gene>
<reference evidence="1" key="1">
    <citation type="submission" date="2019-08" db="EMBL/GenBank/DDBJ databases">
        <authorList>
            <person name="Kucharzyk K."/>
            <person name="Murdoch R.W."/>
            <person name="Higgins S."/>
            <person name="Loffler F."/>
        </authorList>
    </citation>
    <scope>NUCLEOTIDE SEQUENCE</scope>
</reference>
<dbReference type="AlphaFoldDB" id="A0A645B3K6"/>